<feature type="transmembrane region" description="Helical" evidence="1">
    <location>
        <begin position="20"/>
        <end position="39"/>
    </location>
</feature>
<name>A0A644YWQ7_9ZZZZ</name>
<keyword evidence="1" id="KW-0812">Transmembrane</keyword>
<keyword evidence="1" id="KW-0472">Membrane</keyword>
<evidence type="ECO:0000256" key="1">
    <source>
        <dbReference type="SAM" id="Phobius"/>
    </source>
</evidence>
<dbReference type="EMBL" id="VSSQ01005788">
    <property type="protein sequence ID" value="MPM30444.1"/>
    <property type="molecule type" value="Genomic_DNA"/>
</dbReference>
<keyword evidence="1" id="KW-1133">Transmembrane helix</keyword>
<gene>
    <name evidence="2" type="ORF">SDC9_76994</name>
</gene>
<protein>
    <submittedName>
        <fullName evidence="2">Uncharacterized protein</fullName>
    </submittedName>
</protein>
<proteinExistence type="predicted"/>
<comment type="caution">
    <text evidence="2">The sequence shown here is derived from an EMBL/GenBank/DDBJ whole genome shotgun (WGS) entry which is preliminary data.</text>
</comment>
<reference evidence="2" key="1">
    <citation type="submission" date="2019-08" db="EMBL/GenBank/DDBJ databases">
        <authorList>
            <person name="Kucharzyk K."/>
            <person name="Murdoch R.W."/>
            <person name="Higgins S."/>
            <person name="Loffler F."/>
        </authorList>
    </citation>
    <scope>NUCLEOTIDE SEQUENCE</scope>
</reference>
<evidence type="ECO:0000313" key="2">
    <source>
        <dbReference type="EMBL" id="MPM30444.1"/>
    </source>
</evidence>
<dbReference type="AlphaFoldDB" id="A0A644YWQ7"/>
<organism evidence="2">
    <name type="scientific">bioreactor metagenome</name>
    <dbReference type="NCBI Taxonomy" id="1076179"/>
    <lineage>
        <taxon>unclassified sequences</taxon>
        <taxon>metagenomes</taxon>
        <taxon>ecological metagenomes</taxon>
    </lineage>
</organism>
<sequence length="64" mass="6993">MLSLAGFVVVFWKSCLSMTPALAVANVSALLIMAGIGIWRAKRGSIEIHTSVWDDDQEQPYVAK</sequence>
<accession>A0A644YWQ7</accession>